<evidence type="ECO:0000313" key="2">
    <source>
        <dbReference type="Proteomes" id="UP000790377"/>
    </source>
</evidence>
<comment type="caution">
    <text evidence="1">The sequence shown here is derived from an EMBL/GenBank/DDBJ whole genome shotgun (WGS) entry which is preliminary data.</text>
</comment>
<reference evidence="1" key="1">
    <citation type="journal article" date="2021" name="New Phytol.">
        <title>Evolutionary innovations through gain and loss of genes in the ectomycorrhizal Boletales.</title>
        <authorList>
            <person name="Wu G."/>
            <person name="Miyauchi S."/>
            <person name="Morin E."/>
            <person name="Kuo A."/>
            <person name="Drula E."/>
            <person name="Varga T."/>
            <person name="Kohler A."/>
            <person name="Feng B."/>
            <person name="Cao Y."/>
            <person name="Lipzen A."/>
            <person name="Daum C."/>
            <person name="Hundley H."/>
            <person name="Pangilinan J."/>
            <person name="Johnson J."/>
            <person name="Barry K."/>
            <person name="LaButti K."/>
            <person name="Ng V."/>
            <person name="Ahrendt S."/>
            <person name="Min B."/>
            <person name="Choi I.G."/>
            <person name="Park H."/>
            <person name="Plett J.M."/>
            <person name="Magnuson J."/>
            <person name="Spatafora J.W."/>
            <person name="Nagy L.G."/>
            <person name="Henrissat B."/>
            <person name="Grigoriev I.V."/>
            <person name="Yang Z.L."/>
            <person name="Xu J."/>
            <person name="Martin F.M."/>
        </authorList>
    </citation>
    <scope>NUCLEOTIDE SEQUENCE</scope>
    <source>
        <strain evidence="1">ATCC 28755</strain>
    </source>
</reference>
<proteinExistence type="predicted"/>
<gene>
    <name evidence="1" type="ORF">BJ138DRAFT_1016179</name>
</gene>
<feature type="non-terminal residue" evidence="1">
    <location>
        <position position="1"/>
    </location>
</feature>
<evidence type="ECO:0000313" key="1">
    <source>
        <dbReference type="EMBL" id="KAH7906454.1"/>
    </source>
</evidence>
<dbReference type="Proteomes" id="UP000790377">
    <property type="component" value="Unassembled WGS sequence"/>
</dbReference>
<keyword evidence="2" id="KW-1185">Reference proteome</keyword>
<accession>A0ACB8A0D5</accession>
<dbReference type="EMBL" id="MU268017">
    <property type="protein sequence ID" value="KAH7906454.1"/>
    <property type="molecule type" value="Genomic_DNA"/>
</dbReference>
<sequence>NPPRDSRDLYTPRFVKGRGRTKIGLCPICVESREKGGEGKALWLGMKVSAFNYHMQYSHGISALTTLPFSPPLAFRYSDRRNPSKYERTRILEGMCHRCDRWVAVEGVKDVKVKVKEMFWWKHAATCHQGSNLPGEGDWYIENN</sequence>
<protein>
    <submittedName>
        <fullName evidence="1">Uncharacterized protein</fullName>
    </submittedName>
</protein>
<name>A0ACB8A0D5_9AGAM</name>
<organism evidence="1 2">
    <name type="scientific">Hygrophoropsis aurantiaca</name>
    <dbReference type="NCBI Taxonomy" id="72124"/>
    <lineage>
        <taxon>Eukaryota</taxon>
        <taxon>Fungi</taxon>
        <taxon>Dikarya</taxon>
        <taxon>Basidiomycota</taxon>
        <taxon>Agaricomycotina</taxon>
        <taxon>Agaricomycetes</taxon>
        <taxon>Agaricomycetidae</taxon>
        <taxon>Boletales</taxon>
        <taxon>Coniophorineae</taxon>
        <taxon>Hygrophoropsidaceae</taxon>
        <taxon>Hygrophoropsis</taxon>
    </lineage>
</organism>